<evidence type="ECO:0000313" key="6">
    <source>
        <dbReference type="EMBL" id="CAJ1375253.1"/>
    </source>
</evidence>
<dbReference type="InterPro" id="IPR041555">
    <property type="entry name" value="MG3"/>
</dbReference>
<dbReference type="Gene3D" id="2.60.40.1930">
    <property type="match status" value="1"/>
</dbReference>
<feature type="region of interest" description="Disordered" evidence="3">
    <location>
        <begin position="381"/>
        <end position="400"/>
    </location>
</feature>
<organism evidence="6 7">
    <name type="scientific">Effrenium voratum</name>
    <dbReference type="NCBI Taxonomy" id="2562239"/>
    <lineage>
        <taxon>Eukaryota</taxon>
        <taxon>Sar</taxon>
        <taxon>Alveolata</taxon>
        <taxon>Dinophyceae</taxon>
        <taxon>Suessiales</taxon>
        <taxon>Symbiodiniaceae</taxon>
        <taxon>Effrenium</taxon>
    </lineage>
</organism>
<evidence type="ECO:0000259" key="4">
    <source>
        <dbReference type="Pfam" id="PF01835"/>
    </source>
</evidence>
<dbReference type="InterPro" id="IPR002890">
    <property type="entry name" value="MG2"/>
</dbReference>
<reference evidence="6" key="1">
    <citation type="submission" date="2023-08" db="EMBL/GenBank/DDBJ databases">
        <authorList>
            <person name="Chen Y."/>
            <person name="Shah S."/>
            <person name="Dougan E. K."/>
            <person name="Thang M."/>
            <person name="Chan C."/>
        </authorList>
    </citation>
    <scope>NUCLEOTIDE SEQUENCE</scope>
</reference>
<feature type="domain" description="Macroglobulin" evidence="4">
    <location>
        <begin position="65"/>
        <end position="139"/>
    </location>
</feature>
<dbReference type="AlphaFoldDB" id="A0AA36MPI9"/>
<dbReference type="EMBL" id="CAUJNA010000310">
    <property type="protein sequence ID" value="CAJ1375253.1"/>
    <property type="molecule type" value="Genomic_DNA"/>
</dbReference>
<evidence type="ECO:0008006" key="8">
    <source>
        <dbReference type="Google" id="ProtNLM"/>
    </source>
</evidence>
<dbReference type="GO" id="GO:0004866">
    <property type="term" value="F:endopeptidase inhibitor activity"/>
    <property type="evidence" value="ECO:0007669"/>
    <property type="project" value="InterPro"/>
</dbReference>
<keyword evidence="1" id="KW-0732">Signal</keyword>
<proteinExistence type="predicted"/>
<comment type="caution">
    <text evidence="6">The sequence shown here is derived from an EMBL/GenBank/DDBJ whole genome shotgun (WGS) entry which is preliminary data.</text>
</comment>
<keyword evidence="2" id="KW-0882">Thioester bond</keyword>
<dbReference type="Proteomes" id="UP001178507">
    <property type="component" value="Unassembled WGS sequence"/>
</dbReference>
<dbReference type="Gene3D" id="2.60.40.1940">
    <property type="match status" value="1"/>
</dbReference>
<dbReference type="Pfam" id="PF17791">
    <property type="entry name" value="MG3"/>
    <property type="match status" value="1"/>
</dbReference>
<dbReference type="Pfam" id="PF01835">
    <property type="entry name" value="MG2"/>
    <property type="match status" value="1"/>
</dbReference>
<dbReference type="InterPro" id="IPR050473">
    <property type="entry name" value="A2M/Complement_sys"/>
</dbReference>
<evidence type="ECO:0000256" key="3">
    <source>
        <dbReference type="SAM" id="MobiDB-lite"/>
    </source>
</evidence>
<evidence type="ECO:0000259" key="5">
    <source>
        <dbReference type="Pfam" id="PF17791"/>
    </source>
</evidence>
<evidence type="ECO:0000256" key="2">
    <source>
        <dbReference type="ARBA" id="ARBA00022966"/>
    </source>
</evidence>
<dbReference type="PANTHER" id="PTHR11412:SF136">
    <property type="entry name" value="CD109 ANTIGEN"/>
    <property type="match status" value="1"/>
</dbReference>
<evidence type="ECO:0000256" key="1">
    <source>
        <dbReference type="ARBA" id="ARBA00022729"/>
    </source>
</evidence>
<name>A0AA36MPI9_9DINO</name>
<sequence>MRASLQLVGSEVVATAIADAGNKGLYALTVPENLSPGNYSVKEAGGSASSKVRIGGPSTLLLLEADKALYKPGQTARFRALALSTGRLRPQQRNLTFEVSSPEGFKLLKASSSTDETGVAQFQFPIAQEPLLGPHVARVLVDSPVAGAGAIAEANFGIEEYVLPRFEVSVAMDQSYLTVGSSAPSSLTLSGKVSANFTFGEPVLGTCTLVLWTPLPSWEAQPSKDGGVEHKMLASLAGLTLLEGKASFQLSVPRDKLRAGYGVIAEATVVYAATGERQSGTGSVSVRYQGDDLRAAVKVTDGSQVFRPGLPSQLEVKLSKPDGQVPALEDLEEMVLVATSSTVDWSKGADPVRIPLAAASFKEGLQVVEVPMAKESLSCCETPVRPGQPGTSIRRPAGAA</sequence>
<keyword evidence="7" id="KW-1185">Reference proteome</keyword>
<dbReference type="PANTHER" id="PTHR11412">
    <property type="entry name" value="MACROGLOBULIN / COMPLEMENT"/>
    <property type="match status" value="1"/>
</dbReference>
<gene>
    <name evidence="6" type="ORF">EVOR1521_LOCUS4572</name>
</gene>
<evidence type="ECO:0000313" key="7">
    <source>
        <dbReference type="Proteomes" id="UP001178507"/>
    </source>
</evidence>
<protein>
    <recommendedName>
        <fullName evidence="8">Alpha-2-macroglobulin bait region domain-containing protein</fullName>
    </recommendedName>
</protein>
<feature type="domain" description="Macroglobulin" evidence="5">
    <location>
        <begin position="160"/>
        <end position="223"/>
    </location>
</feature>
<accession>A0AA36MPI9</accession>